<comment type="cofactor">
    <cofactor evidence="9">
        <name>Mg(2+)</name>
        <dbReference type="ChEBI" id="CHEBI:18420"/>
    </cofactor>
    <text evidence="9">Binds 2 Mg(2+) per subunit.</text>
</comment>
<evidence type="ECO:0000256" key="7">
    <source>
        <dbReference type="ARBA" id="ARBA00030248"/>
    </source>
</evidence>
<comment type="catalytic activity">
    <reaction evidence="8">
        <text>RNA(n) + a ribonucleoside 5'-triphosphate = RNA(n+1) + diphosphate</text>
        <dbReference type="Rhea" id="RHEA:21248"/>
        <dbReference type="Rhea" id="RHEA-COMP:14527"/>
        <dbReference type="Rhea" id="RHEA-COMP:17342"/>
        <dbReference type="ChEBI" id="CHEBI:33019"/>
        <dbReference type="ChEBI" id="CHEBI:61557"/>
        <dbReference type="ChEBI" id="CHEBI:140395"/>
        <dbReference type="EC" id="2.7.7.48"/>
    </reaction>
</comment>
<keyword evidence="5" id="KW-0547">Nucleotide-binding</keyword>
<name>A0A142D858_9VIRU</name>
<dbReference type="PROSITE" id="PS50522">
    <property type="entry name" value="RDRP_PHAGE"/>
    <property type="match status" value="1"/>
</dbReference>
<accession>A0A142D858</accession>
<evidence type="ECO:0000256" key="8">
    <source>
        <dbReference type="ARBA" id="ARBA00048744"/>
    </source>
</evidence>
<evidence type="ECO:0000256" key="5">
    <source>
        <dbReference type="ARBA" id="ARBA00022741"/>
    </source>
</evidence>
<feature type="binding site" evidence="9">
    <location>
        <position position="336"/>
    </location>
    <ligand>
        <name>Mg(2+)</name>
        <dbReference type="ChEBI" id="CHEBI:18420"/>
        <label>2</label>
    </ligand>
</feature>
<evidence type="ECO:0000259" key="10">
    <source>
        <dbReference type="PROSITE" id="PS50522"/>
    </source>
</evidence>
<sequence length="534" mass="60605">MYTSEDFASLEFWELALSEACWGVPQMAPGGALERAEHRRNEESSLLAELRSPCCGLSPDTVHRRLFTSTSLKKWRLPVSGTGDLKEEAVRGFIQRNGTVSPSSAIHWFTLRKMRELLDRWLPPTEALPLPKLGPGAVAEKYTWAQKRMLLERVAEASMSCLPTLSGDPIIDHDRARLCAVPKQWDKDRLITVEPYINTLLQQRARAYVFQCLSAGPLARSRFWRRFWDVAPLVQRDRALLGSVTNACATIDLSDASDGISYDLVASVFPAHILAELDLSRTPYFVTDQGSYELKIYAGMGNATTFLVETLVFLAYCTATAYRYGFRPQCTVFGDDIVCGDELARSGRLENEGSFFRVNRAKSFWGGSPFRESCGVFAYKGVNVTVPKAKGFRLARPEELLALSQYMRDLRATRTVVTRNLRKILAGYHPLPNLRWLPENTIGMCEPCLRAFEHQDIRWNRHYQRLEVRCRQIAARTKVLDVDRQAGLDGWFIGAIRTERIFTRKRGPFYGVKVPLKGFDYRDRWLPASGTYGC</sequence>
<protein>
    <recommendedName>
        <fullName evidence="1">RNA-directed RNA polymerase</fullName>
        <ecNumber evidence="1">2.7.7.48</ecNumber>
    </recommendedName>
    <alternativeName>
        <fullName evidence="7">RNA replicase beta chain</fullName>
    </alternativeName>
</protein>
<dbReference type="GO" id="GO:0000166">
    <property type="term" value="F:nucleotide binding"/>
    <property type="evidence" value="ECO:0007669"/>
    <property type="project" value="UniProtKB-KW"/>
</dbReference>
<evidence type="ECO:0000256" key="4">
    <source>
        <dbReference type="ARBA" id="ARBA00022695"/>
    </source>
</evidence>
<evidence type="ECO:0000256" key="3">
    <source>
        <dbReference type="ARBA" id="ARBA00022679"/>
    </source>
</evidence>
<dbReference type="InterPro" id="IPR005093">
    <property type="entry name" value="RNArep_beta"/>
</dbReference>
<dbReference type="GO" id="GO:0046872">
    <property type="term" value="F:metal ion binding"/>
    <property type="evidence" value="ECO:0007669"/>
    <property type="project" value="UniProtKB-KW"/>
</dbReference>
<dbReference type="EMBL" id="KT462697">
    <property type="protein sequence ID" value="AMQ23527.1"/>
    <property type="molecule type" value="Genomic_RNA"/>
</dbReference>
<keyword evidence="4" id="KW-0548">Nucleotidyltransferase</keyword>
<feature type="binding site" evidence="9">
    <location>
        <position position="252"/>
    </location>
    <ligand>
        <name>Mg(2+)</name>
        <dbReference type="ChEBI" id="CHEBI:18420"/>
        <label>2</label>
    </ligand>
</feature>
<evidence type="ECO:0000256" key="6">
    <source>
        <dbReference type="ARBA" id="ARBA00022953"/>
    </source>
</evidence>
<dbReference type="GO" id="GO:0039694">
    <property type="term" value="P:viral RNA genome replication"/>
    <property type="evidence" value="ECO:0007669"/>
    <property type="project" value="InterPro"/>
</dbReference>
<keyword evidence="9" id="KW-0479">Metal-binding</keyword>
<keyword evidence="2" id="KW-0696">RNA-directed RNA polymerase</keyword>
<keyword evidence="9" id="KW-0460">Magnesium</keyword>
<evidence type="ECO:0000256" key="2">
    <source>
        <dbReference type="ARBA" id="ARBA00022484"/>
    </source>
</evidence>
<dbReference type="Pfam" id="PF03431">
    <property type="entry name" value="RNA_replicase_B"/>
    <property type="match status" value="1"/>
</dbReference>
<evidence type="ECO:0000256" key="9">
    <source>
        <dbReference type="PIRSR" id="PIRSR605093-1"/>
    </source>
</evidence>
<feature type="binding site" evidence="9">
    <location>
        <position position="335"/>
    </location>
    <ligand>
        <name>Mg(2+)</name>
        <dbReference type="ChEBI" id="CHEBI:18420"/>
        <label>2</label>
    </ligand>
</feature>
<reference evidence="11" key="1">
    <citation type="submission" date="2015-08" db="EMBL/GenBank/DDBJ databases">
        <authorList>
            <person name="Babu N.S."/>
            <person name="Beckwith C.J."/>
            <person name="Beseler K.G."/>
            <person name="Brison A."/>
            <person name="Carone J.V."/>
            <person name="Caskin T.P."/>
            <person name="Diamond M."/>
            <person name="Durham M.E."/>
            <person name="Foxe J.M."/>
            <person name="Go M."/>
            <person name="Henderson B.A."/>
            <person name="Jones I.B."/>
            <person name="McGettigan J.A."/>
            <person name="Micheletti S.J."/>
            <person name="Nasrallah M.E."/>
            <person name="Ortiz D."/>
            <person name="Piller C.R."/>
            <person name="Privatt S.R."/>
            <person name="Schneider S.L."/>
            <person name="Sharp S."/>
            <person name="Smith T.C."/>
            <person name="Stanton J.D."/>
            <person name="Ullery H.E."/>
            <person name="Wilson R.J."/>
            <person name="Serrano M.G."/>
            <person name="Buck G."/>
            <person name="Lee V."/>
            <person name="Wang Y."/>
            <person name="Carvalho R."/>
            <person name="Voegtly L."/>
            <person name="Shi R."/>
            <person name="Duckworth R."/>
            <person name="Johnson A."/>
            <person name="Loviza R."/>
            <person name="Walstead R."/>
            <person name="Shah Z."/>
            <person name="Kiflezghi M."/>
            <person name="Wade K."/>
            <person name="Ball S.L."/>
            <person name="Bradley K.W."/>
            <person name="Asai D.J."/>
            <person name="Bowman C.A."/>
            <person name="Russell D.A."/>
            <person name="Pope W.H."/>
            <person name="Jacobs-Sera D."/>
            <person name="Hendrix R.W."/>
            <person name="Hatfull G.F."/>
        </authorList>
    </citation>
    <scope>NUCLEOTIDE SEQUENCE</scope>
    <source>
        <strain evidence="11">AVE003</strain>
    </source>
</reference>
<dbReference type="GO" id="GO:0003968">
    <property type="term" value="F:RNA-directed RNA polymerase activity"/>
    <property type="evidence" value="ECO:0007669"/>
    <property type="project" value="UniProtKB-KW"/>
</dbReference>
<keyword evidence="6" id="KW-0693">Viral RNA replication</keyword>
<reference evidence="11" key="2">
    <citation type="journal article" date="2016" name="PLoS Biol.">
        <title>Hyperexpansion of RNA Bacteriophage Diversity.</title>
        <authorList>
            <person name="Krishnamurthy S.R."/>
            <person name="Janowski A.B."/>
            <person name="Zhao G."/>
            <person name="Barouch D."/>
            <person name="Wang D."/>
        </authorList>
    </citation>
    <scope>NUCLEOTIDE SEQUENCE</scope>
    <source>
        <strain evidence="11">AVE003</strain>
    </source>
</reference>
<dbReference type="InterPro" id="IPR007096">
    <property type="entry name" value="RNA-dir_Rpol_cat_phage"/>
</dbReference>
<feature type="domain" description="RdRp catalytic" evidence="10">
    <location>
        <begin position="237"/>
        <end position="367"/>
    </location>
</feature>
<evidence type="ECO:0000256" key="1">
    <source>
        <dbReference type="ARBA" id="ARBA00012494"/>
    </source>
</evidence>
<proteinExistence type="predicted"/>
<organism evidence="11">
    <name type="scientific">Leviviridae sp</name>
    <dbReference type="NCBI Taxonomy" id="2027243"/>
    <lineage>
        <taxon>Viruses</taxon>
        <taxon>Riboviria</taxon>
        <taxon>Orthornavirae</taxon>
        <taxon>Lenarviricota</taxon>
        <taxon>Leviviricetes</taxon>
        <taxon>Norzivirales</taxon>
        <taxon>Fiersviridae</taxon>
    </lineage>
</organism>
<keyword evidence="3" id="KW-0808">Transferase</keyword>
<dbReference type="EC" id="2.7.7.48" evidence="1"/>
<evidence type="ECO:0000313" key="11">
    <source>
        <dbReference type="EMBL" id="AMQ23527.1"/>
    </source>
</evidence>